<proteinExistence type="predicted"/>
<dbReference type="EMBL" id="PDOB01000022">
    <property type="protein sequence ID" value="PIL39213.1"/>
    <property type="molecule type" value="Genomic_DNA"/>
</dbReference>
<name>A0A2G8SZS5_9BURK</name>
<reference evidence="1 2" key="1">
    <citation type="submission" date="2017-10" db="EMBL/GenBank/DDBJ databases">
        <title>Massilia psychrophilum sp. nov., a novel purple-pigmented bacterium isolated from Tianshan glacier, Xinjiang Municipality, China.</title>
        <authorList>
            <person name="Wang H."/>
        </authorList>
    </citation>
    <scope>NUCLEOTIDE SEQUENCE [LARGE SCALE GENOMIC DNA]</scope>
    <source>
        <strain evidence="1 2">JCM 30813</strain>
    </source>
</reference>
<dbReference type="Proteomes" id="UP000228593">
    <property type="component" value="Unassembled WGS sequence"/>
</dbReference>
<sequence>MLDRCDLEFFRVSFAAHTHSFSLELWLKSVYRSRGDSRNRSQRSIYLVEQARRTWAEAPDGPPNIQPIAVEGAWPWQRLRHLTHAEQISIEIRVSDGVRGKAPTPASSR</sequence>
<protein>
    <submittedName>
        <fullName evidence="1">Uncharacterized protein</fullName>
    </submittedName>
</protein>
<evidence type="ECO:0000313" key="2">
    <source>
        <dbReference type="Proteomes" id="UP000228593"/>
    </source>
</evidence>
<dbReference type="OrthoDB" id="9112061at2"/>
<organism evidence="1 2">
    <name type="scientific">Massilia psychrophila</name>
    <dbReference type="NCBI Taxonomy" id="1603353"/>
    <lineage>
        <taxon>Bacteria</taxon>
        <taxon>Pseudomonadati</taxon>
        <taxon>Pseudomonadota</taxon>
        <taxon>Betaproteobacteria</taxon>
        <taxon>Burkholderiales</taxon>
        <taxon>Oxalobacteraceae</taxon>
        <taxon>Telluria group</taxon>
        <taxon>Massilia</taxon>
    </lineage>
</organism>
<comment type="caution">
    <text evidence="1">The sequence shown here is derived from an EMBL/GenBank/DDBJ whole genome shotgun (WGS) entry which is preliminary data.</text>
</comment>
<dbReference type="AlphaFoldDB" id="A0A2G8SZS5"/>
<gene>
    <name evidence="1" type="ORF">CR103_14090</name>
</gene>
<evidence type="ECO:0000313" key="1">
    <source>
        <dbReference type="EMBL" id="PIL39213.1"/>
    </source>
</evidence>
<keyword evidence="2" id="KW-1185">Reference proteome</keyword>
<accession>A0A2G8SZS5</accession>